<reference evidence="1 2" key="1">
    <citation type="submission" date="2019-05" db="EMBL/GenBank/DDBJ databases">
        <authorList>
            <consortium name="Pathogen Informatics"/>
        </authorList>
    </citation>
    <scope>NUCLEOTIDE SEQUENCE [LARGE SCALE GENOMIC DNA]</scope>
    <source>
        <strain evidence="1 2">NCTC13032</strain>
    </source>
</reference>
<evidence type="ECO:0000313" key="1">
    <source>
        <dbReference type="EMBL" id="VTP63495.1"/>
    </source>
</evidence>
<dbReference type="Proteomes" id="UP000310719">
    <property type="component" value="Chromosome"/>
</dbReference>
<accession>A0A4U9HII3</accession>
<dbReference type="RefSeq" id="WP_156422614.1">
    <property type="nucleotide sequence ID" value="NZ_CP083630.1"/>
</dbReference>
<organism evidence="1 2">
    <name type="scientific">Leclercia adecarboxylata</name>
    <dbReference type="NCBI Taxonomy" id="83655"/>
    <lineage>
        <taxon>Bacteria</taxon>
        <taxon>Pseudomonadati</taxon>
        <taxon>Pseudomonadota</taxon>
        <taxon>Gammaproteobacteria</taxon>
        <taxon>Enterobacterales</taxon>
        <taxon>Enterobacteriaceae</taxon>
        <taxon>Leclercia</taxon>
    </lineage>
</organism>
<proteinExistence type="predicted"/>
<sequence length="58" mass="6576">MRFEYRISLHAVRITATLTQALLNNTLPPPVAKSITGLLHDVVYLLAEFVKEPYLTVH</sequence>
<name>A0A4U9HII3_9ENTR</name>
<protein>
    <submittedName>
        <fullName evidence="1">Uncharacterized protein</fullName>
    </submittedName>
</protein>
<dbReference type="EMBL" id="LR590464">
    <property type="protein sequence ID" value="VTP63495.1"/>
    <property type="molecule type" value="Genomic_DNA"/>
</dbReference>
<gene>
    <name evidence="1" type="ORF">NCTC13032_00890</name>
</gene>
<dbReference type="AlphaFoldDB" id="A0A4U9HII3"/>
<evidence type="ECO:0000313" key="2">
    <source>
        <dbReference type="Proteomes" id="UP000310719"/>
    </source>
</evidence>